<protein>
    <submittedName>
        <fullName evidence="4">PH domain-containing protein</fullName>
    </submittedName>
</protein>
<feature type="transmembrane region" description="Helical" evidence="2">
    <location>
        <begin position="37"/>
        <end position="67"/>
    </location>
</feature>
<dbReference type="InterPro" id="IPR005182">
    <property type="entry name" value="YdbS-like_PH"/>
</dbReference>
<keyword evidence="2" id="KW-1133">Transmembrane helix</keyword>
<evidence type="ECO:0000256" key="1">
    <source>
        <dbReference type="SAM" id="MobiDB-lite"/>
    </source>
</evidence>
<dbReference type="EMBL" id="JAQLUK010000025">
    <property type="protein sequence ID" value="MDB2293652.1"/>
    <property type="molecule type" value="Genomic_DNA"/>
</dbReference>
<keyword evidence="2" id="KW-0812">Transmembrane</keyword>
<reference evidence="4 5" key="1">
    <citation type="submission" date="2023-01" db="EMBL/GenBank/DDBJ databases">
        <title>Halorubrum ezzemoulense from Santa Pola, Spain.</title>
        <authorList>
            <person name="Feng Y."/>
            <person name="Louyakis A.S."/>
            <person name="Gogarten J.P."/>
        </authorList>
    </citation>
    <scope>NUCLEOTIDE SEQUENCE [LARGE SCALE GENOMIC DNA]</scope>
    <source>
        <strain evidence="4 5">AMM015</strain>
    </source>
</reference>
<sequence>MSEETGHEASTAGINPLDGESVLKNVHPSWINWKGRLFSALFFAVIGLMISGDIGAFLVVVGLFQVLSTFLSRRASRYIVTNQRVKKKIGLLGSSTQEARLDSLNGISTDSGFIEGIFGKGTVSVTDAARETLAIKGVGNYQDLARTLREQQRQTSQPGRAGYQQQPPGGQQSQSPQSQSASGSAASGSEPPANGSEAETDEGTSRERCLSCGSLIDDSAGFCPECGAEEPFSPPTASDDDDDDASGSAADDASSNSEPEFRDHPVVDAADAVASRERPDDDAARELCRVLADPDVDRRSVESALRDAVGAIEEAEEGETEPERSVPDGLAGLGESPTANQLESARGRLLRSDHPAASATLPVVDRAIQLEAERDQAATERDRYREAVESICDAAARGGAVSFTASDPDARAEELVKAVERGDAVIESPGTAWESAAAEIERSQRPQTTEARDLLNAFETNDTEEITASLGAAVEGLEELGELRSGIMDIEERDIQRRIDSLEEELGRTDGSVYRHLADRVRELEAMANEPDVDEVQLYAIYQECTFYDRTLVPRLSRSDSSSESVDVARRARDVEDRIASVNDEYVSVRADHNHTIPKHFLDLADTLCDRARRMGDEQPHQAAGQLAAASDLLDHVEELYERNEYSVMLRRLRG</sequence>
<feature type="compositionally biased region" description="Low complexity" evidence="1">
    <location>
        <begin position="157"/>
        <end position="196"/>
    </location>
</feature>
<feature type="compositionally biased region" description="Basic and acidic residues" evidence="1">
    <location>
        <begin position="295"/>
        <end position="305"/>
    </location>
</feature>
<accession>A0ABT4Z6T5</accession>
<feature type="region of interest" description="Disordered" evidence="1">
    <location>
        <begin position="224"/>
        <end position="360"/>
    </location>
</feature>
<gene>
    <name evidence="4" type="ORF">PM085_15445</name>
</gene>
<evidence type="ECO:0000313" key="4">
    <source>
        <dbReference type="EMBL" id="MDB2293652.1"/>
    </source>
</evidence>
<keyword evidence="2" id="KW-0472">Membrane</keyword>
<evidence type="ECO:0000256" key="2">
    <source>
        <dbReference type="SAM" id="Phobius"/>
    </source>
</evidence>
<feature type="domain" description="YdbS-like PH" evidence="3">
    <location>
        <begin position="74"/>
        <end position="147"/>
    </location>
</feature>
<comment type="caution">
    <text evidence="4">The sequence shown here is derived from an EMBL/GenBank/DDBJ whole genome shotgun (WGS) entry which is preliminary data.</text>
</comment>
<dbReference type="Proteomes" id="UP001210528">
    <property type="component" value="Unassembled WGS sequence"/>
</dbReference>
<keyword evidence="5" id="KW-1185">Reference proteome</keyword>
<organism evidence="4 5">
    <name type="scientific">Halorubrum ezzemoulense</name>
    <name type="common">Halorubrum chaoviator</name>
    <dbReference type="NCBI Taxonomy" id="337243"/>
    <lineage>
        <taxon>Archaea</taxon>
        <taxon>Methanobacteriati</taxon>
        <taxon>Methanobacteriota</taxon>
        <taxon>Stenosarchaea group</taxon>
        <taxon>Halobacteria</taxon>
        <taxon>Halobacteriales</taxon>
        <taxon>Haloferacaceae</taxon>
        <taxon>Halorubrum</taxon>
    </lineage>
</organism>
<dbReference type="Pfam" id="PF03703">
    <property type="entry name" value="bPH_2"/>
    <property type="match status" value="1"/>
</dbReference>
<feature type="compositionally biased region" description="Low complexity" evidence="1">
    <location>
        <begin position="246"/>
        <end position="255"/>
    </location>
</feature>
<name>A0ABT4Z6T5_HALEZ</name>
<proteinExistence type="predicted"/>
<dbReference type="RefSeq" id="WP_271962402.1">
    <property type="nucleotide sequence ID" value="NZ_JAQLTV010000020.1"/>
</dbReference>
<feature type="compositionally biased region" description="Basic and acidic residues" evidence="1">
    <location>
        <begin position="274"/>
        <end position="288"/>
    </location>
</feature>
<feature type="region of interest" description="Disordered" evidence="1">
    <location>
        <begin position="150"/>
        <end position="205"/>
    </location>
</feature>
<evidence type="ECO:0000259" key="3">
    <source>
        <dbReference type="Pfam" id="PF03703"/>
    </source>
</evidence>
<evidence type="ECO:0000313" key="5">
    <source>
        <dbReference type="Proteomes" id="UP001210528"/>
    </source>
</evidence>